<dbReference type="RefSeq" id="WP_146645567.1">
    <property type="nucleotide sequence ID" value="NZ_CP012333.1"/>
</dbReference>
<dbReference type="PROSITE" id="PS51257">
    <property type="entry name" value="PROKAR_LIPOPROTEIN"/>
    <property type="match status" value="1"/>
</dbReference>
<dbReference type="EMBL" id="CP012333">
    <property type="protein sequence ID" value="AKU93888.1"/>
    <property type="molecule type" value="Genomic_DNA"/>
</dbReference>
<evidence type="ECO:0000313" key="2">
    <source>
        <dbReference type="Proteomes" id="UP000064967"/>
    </source>
</evidence>
<dbReference type="STRING" id="1391654.AKJ09_00552"/>
<dbReference type="AlphaFoldDB" id="A0A0K1PK18"/>
<name>A0A0K1PK18_9BACT</name>
<organism evidence="1 2">
    <name type="scientific">Labilithrix luteola</name>
    <dbReference type="NCBI Taxonomy" id="1391654"/>
    <lineage>
        <taxon>Bacteria</taxon>
        <taxon>Pseudomonadati</taxon>
        <taxon>Myxococcota</taxon>
        <taxon>Polyangia</taxon>
        <taxon>Polyangiales</taxon>
        <taxon>Labilitrichaceae</taxon>
        <taxon>Labilithrix</taxon>
    </lineage>
</organism>
<proteinExistence type="predicted"/>
<gene>
    <name evidence="1" type="ORF">AKJ09_00552</name>
</gene>
<accession>A0A0K1PK18</accession>
<sequence length="111" mass="11358">MRGLVVTLAIVGIFTACGGSGESARTPSGGRASCASDSDCVVVTKTGCCSACPDTPRAIPSNVFEQQKNRCAAVECAPASDRIECPRVNGPEGYVAVCKERTCEAVKRSGG</sequence>
<evidence type="ECO:0000313" key="1">
    <source>
        <dbReference type="EMBL" id="AKU93888.1"/>
    </source>
</evidence>
<keyword evidence="2" id="KW-1185">Reference proteome</keyword>
<protein>
    <recommendedName>
        <fullName evidence="3">Lipoprotein</fullName>
    </recommendedName>
</protein>
<reference evidence="1 2" key="1">
    <citation type="submission" date="2015-08" db="EMBL/GenBank/DDBJ databases">
        <authorList>
            <person name="Babu N.S."/>
            <person name="Beckwith C.J."/>
            <person name="Beseler K.G."/>
            <person name="Brison A."/>
            <person name="Carone J.V."/>
            <person name="Caskin T.P."/>
            <person name="Diamond M."/>
            <person name="Durham M.E."/>
            <person name="Foxe J.M."/>
            <person name="Go M."/>
            <person name="Henderson B.A."/>
            <person name="Jones I.B."/>
            <person name="McGettigan J.A."/>
            <person name="Micheletti S.J."/>
            <person name="Nasrallah M.E."/>
            <person name="Ortiz D."/>
            <person name="Piller C.R."/>
            <person name="Privatt S.R."/>
            <person name="Schneider S.L."/>
            <person name="Sharp S."/>
            <person name="Smith T.C."/>
            <person name="Stanton J.D."/>
            <person name="Ullery H.E."/>
            <person name="Wilson R.J."/>
            <person name="Serrano M.G."/>
            <person name="Buck G."/>
            <person name="Lee V."/>
            <person name="Wang Y."/>
            <person name="Carvalho R."/>
            <person name="Voegtly L."/>
            <person name="Shi R."/>
            <person name="Duckworth R."/>
            <person name="Johnson A."/>
            <person name="Loviza R."/>
            <person name="Walstead R."/>
            <person name="Shah Z."/>
            <person name="Kiflezghi M."/>
            <person name="Wade K."/>
            <person name="Ball S.L."/>
            <person name="Bradley K.W."/>
            <person name="Asai D.J."/>
            <person name="Bowman C.A."/>
            <person name="Russell D.A."/>
            <person name="Pope W.H."/>
            <person name="Jacobs-Sera D."/>
            <person name="Hendrix R.W."/>
            <person name="Hatfull G.F."/>
        </authorList>
    </citation>
    <scope>NUCLEOTIDE SEQUENCE [LARGE SCALE GENOMIC DNA]</scope>
    <source>
        <strain evidence="1 2">DSM 27648</strain>
    </source>
</reference>
<dbReference type="KEGG" id="llu:AKJ09_00552"/>
<evidence type="ECO:0008006" key="3">
    <source>
        <dbReference type="Google" id="ProtNLM"/>
    </source>
</evidence>
<dbReference type="Proteomes" id="UP000064967">
    <property type="component" value="Chromosome"/>
</dbReference>